<evidence type="ECO:0000313" key="9">
    <source>
        <dbReference type="EMBL" id="PNG26809.1"/>
    </source>
</evidence>
<dbReference type="GO" id="GO:0051537">
    <property type="term" value="F:2 iron, 2 sulfur cluster binding"/>
    <property type="evidence" value="ECO:0007669"/>
    <property type="project" value="UniProtKB-KW"/>
</dbReference>
<dbReference type="AlphaFoldDB" id="A0A2J7TJ68"/>
<evidence type="ECO:0000256" key="1">
    <source>
        <dbReference type="ARBA" id="ARBA00022714"/>
    </source>
</evidence>
<name>A0A2J7TJ68_METSI</name>
<dbReference type="Proteomes" id="UP000236286">
    <property type="component" value="Unassembled WGS sequence"/>
</dbReference>
<reference evidence="9 10" key="1">
    <citation type="submission" date="2017-10" db="EMBL/GenBank/DDBJ databases">
        <title>Genome announcement of Methylocella silvestris TVC from permafrost.</title>
        <authorList>
            <person name="Wang J."/>
            <person name="Geng K."/>
            <person name="Ul-Haque F."/>
            <person name="Crombie A.T."/>
            <person name="Street L.E."/>
            <person name="Wookey P.A."/>
            <person name="Murrell J.C."/>
            <person name="Pratscher J."/>
        </authorList>
    </citation>
    <scope>NUCLEOTIDE SEQUENCE [LARGE SCALE GENOMIC DNA]</scope>
    <source>
        <strain evidence="9 10">TVC</strain>
    </source>
</reference>
<keyword evidence="2" id="KW-0479">Metal-binding</keyword>
<evidence type="ECO:0000256" key="7">
    <source>
        <dbReference type="SAM" id="MobiDB-lite"/>
    </source>
</evidence>
<keyword evidence="4" id="KW-0411">Iron-sulfur</keyword>
<evidence type="ECO:0000256" key="6">
    <source>
        <dbReference type="ARBA" id="ARBA00038001"/>
    </source>
</evidence>
<evidence type="ECO:0000256" key="4">
    <source>
        <dbReference type="ARBA" id="ARBA00023014"/>
    </source>
</evidence>
<evidence type="ECO:0000256" key="2">
    <source>
        <dbReference type="ARBA" id="ARBA00022723"/>
    </source>
</evidence>
<accession>A0A2J7TJ68</accession>
<dbReference type="OrthoDB" id="9800776at2"/>
<feature type="domain" description="Rieske" evidence="8">
    <location>
        <begin position="4"/>
        <end position="100"/>
    </location>
</feature>
<feature type="compositionally biased region" description="Basic residues" evidence="7">
    <location>
        <begin position="115"/>
        <end position="128"/>
    </location>
</feature>
<dbReference type="GO" id="GO:0046872">
    <property type="term" value="F:metal ion binding"/>
    <property type="evidence" value="ECO:0007669"/>
    <property type="project" value="UniProtKB-KW"/>
</dbReference>
<evidence type="ECO:0000256" key="3">
    <source>
        <dbReference type="ARBA" id="ARBA00023004"/>
    </source>
</evidence>
<dbReference type="EMBL" id="PDZR01000004">
    <property type="protein sequence ID" value="PNG26809.1"/>
    <property type="molecule type" value="Genomic_DNA"/>
</dbReference>
<comment type="caution">
    <text evidence="9">The sequence shown here is derived from an EMBL/GenBank/DDBJ whole genome shotgun (WGS) entry which is preliminary data.</text>
</comment>
<feature type="region of interest" description="Disordered" evidence="7">
    <location>
        <begin position="102"/>
        <end position="141"/>
    </location>
</feature>
<dbReference type="Pfam" id="PF00355">
    <property type="entry name" value="Rieske"/>
    <property type="match status" value="1"/>
</dbReference>
<protein>
    <submittedName>
        <fullName evidence="9">Ferredoxin</fullName>
    </submittedName>
</protein>
<dbReference type="PROSITE" id="PS51296">
    <property type="entry name" value="RIESKE"/>
    <property type="match status" value="1"/>
</dbReference>
<dbReference type="SUPFAM" id="SSF50022">
    <property type="entry name" value="ISP domain"/>
    <property type="match status" value="1"/>
</dbReference>
<evidence type="ECO:0000256" key="5">
    <source>
        <dbReference type="ARBA" id="ARBA00034078"/>
    </source>
</evidence>
<keyword evidence="1" id="KW-0001">2Fe-2S</keyword>
<dbReference type="Gene3D" id="2.102.10.10">
    <property type="entry name" value="Rieske [2Fe-2S] iron-sulphur domain"/>
    <property type="match status" value="1"/>
</dbReference>
<dbReference type="InterPro" id="IPR036922">
    <property type="entry name" value="Rieske_2Fe-2S_sf"/>
</dbReference>
<evidence type="ECO:0000259" key="8">
    <source>
        <dbReference type="PROSITE" id="PS51296"/>
    </source>
</evidence>
<evidence type="ECO:0000313" key="10">
    <source>
        <dbReference type="Proteomes" id="UP000236286"/>
    </source>
</evidence>
<dbReference type="InterPro" id="IPR017941">
    <property type="entry name" value="Rieske_2Fe-2S"/>
</dbReference>
<dbReference type="PANTHER" id="PTHR21496">
    <property type="entry name" value="FERREDOXIN-RELATED"/>
    <property type="match status" value="1"/>
</dbReference>
<sequence>MAFISICSADAVGEGSMGLFQAGKKSILLVWPAGGELKAYRGRCPHADMPLTESSFDGRKVTCLHHNWGFECDTGKCVTHAVRNALHPYPLRIEGEEIWARSGSPARRAEGGRQCLRHKSKQKGRPRGRPFLWAESTAQYR</sequence>
<organism evidence="9 10">
    <name type="scientific">Methylocella silvestris</name>
    <dbReference type="NCBI Taxonomy" id="199596"/>
    <lineage>
        <taxon>Bacteria</taxon>
        <taxon>Pseudomonadati</taxon>
        <taxon>Pseudomonadota</taxon>
        <taxon>Alphaproteobacteria</taxon>
        <taxon>Hyphomicrobiales</taxon>
        <taxon>Beijerinckiaceae</taxon>
        <taxon>Methylocella</taxon>
    </lineage>
</organism>
<dbReference type="PANTHER" id="PTHR21496:SF0">
    <property type="entry name" value="RIESKE DOMAIN-CONTAINING PROTEIN"/>
    <property type="match status" value="1"/>
</dbReference>
<comment type="cofactor">
    <cofactor evidence="5">
        <name>[2Fe-2S] cluster</name>
        <dbReference type="ChEBI" id="CHEBI:190135"/>
    </cofactor>
</comment>
<keyword evidence="3" id="KW-0408">Iron</keyword>
<comment type="similarity">
    <text evidence="6">Belongs to the bacterial ring-hydroxylating dioxygenase ferredoxin component family.</text>
</comment>
<proteinExistence type="inferred from homology"/>
<gene>
    <name evidence="9" type="ORF">CR492_05625</name>
</gene>